<dbReference type="InterPro" id="IPR050399">
    <property type="entry name" value="HPr"/>
</dbReference>
<dbReference type="PANTHER" id="PTHR33705">
    <property type="entry name" value="PHOSPHOCARRIER PROTEIN HPR"/>
    <property type="match status" value="1"/>
</dbReference>
<dbReference type="HOGENOM" id="CLU_136230_2_4_11"/>
<dbReference type="RefSeq" id="WP_012798453.1">
    <property type="nucleotide sequence ID" value="NC_013165.1"/>
</dbReference>
<sequence length="88" mass="9039">MVSKTVTLINPQGFHMRPAGIFAGNLAKFESSVKLVKNGVETDAKSLMGIMAACIKCGDTIDIVADGPDEAEALACAAEAIESGLGDL</sequence>
<keyword evidence="5" id="KW-0808">Transferase</keyword>
<name>C7N616_SLAHD</name>
<accession>C7N616</accession>
<dbReference type="InterPro" id="IPR035895">
    <property type="entry name" value="HPr-like_sf"/>
</dbReference>
<feature type="domain" description="HPr" evidence="4">
    <location>
        <begin position="1"/>
        <end position="88"/>
    </location>
</feature>
<dbReference type="Pfam" id="PF00381">
    <property type="entry name" value="PTS-HPr"/>
    <property type="match status" value="1"/>
</dbReference>
<organism evidence="5 6">
    <name type="scientific">Slackia heliotrinireducens (strain ATCC 29202 / DSM 20476 / NCTC 11029 / RHS 1)</name>
    <name type="common">Peptococcus heliotrinreducens</name>
    <dbReference type="NCBI Taxonomy" id="471855"/>
    <lineage>
        <taxon>Bacteria</taxon>
        <taxon>Bacillati</taxon>
        <taxon>Actinomycetota</taxon>
        <taxon>Coriobacteriia</taxon>
        <taxon>Eggerthellales</taxon>
        <taxon>Eggerthellaceae</taxon>
        <taxon>Slackia</taxon>
    </lineage>
</organism>
<evidence type="ECO:0000313" key="6">
    <source>
        <dbReference type="Proteomes" id="UP000002026"/>
    </source>
</evidence>
<proteinExistence type="predicted"/>
<evidence type="ECO:0000256" key="3">
    <source>
        <dbReference type="ARBA" id="ARBA00022683"/>
    </source>
</evidence>
<comment type="subcellular location">
    <subcellularLocation>
        <location evidence="1">Cytoplasm</location>
    </subcellularLocation>
</comment>
<dbReference type="Gene3D" id="3.30.1340.10">
    <property type="entry name" value="HPr-like"/>
    <property type="match status" value="1"/>
</dbReference>
<dbReference type="EMBL" id="CP001684">
    <property type="protein sequence ID" value="ACV22351.1"/>
    <property type="molecule type" value="Genomic_DNA"/>
</dbReference>
<keyword evidence="6" id="KW-1185">Reference proteome</keyword>
<dbReference type="NCBIfam" id="TIGR01003">
    <property type="entry name" value="PTS_HPr_family"/>
    <property type="match status" value="1"/>
</dbReference>
<dbReference type="Proteomes" id="UP000002026">
    <property type="component" value="Chromosome"/>
</dbReference>
<dbReference type="KEGG" id="shi:Shel_13270"/>
<evidence type="ECO:0000256" key="1">
    <source>
        <dbReference type="ARBA" id="ARBA00004496"/>
    </source>
</evidence>
<reference evidence="5 6" key="1">
    <citation type="journal article" date="2009" name="Stand. Genomic Sci.">
        <title>Complete genome sequence of Slackia heliotrinireducens type strain (RHS 1).</title>
        <authorList>
            <person name="Pukall R."/>
            <person name="Lapidus A."/>
            <person name="Nolan M."/>
            <person name="Copeland A."/>
            <person name="Glavina Del Rio T."/>
            <person name="Lucas S."/>
            <person name="Chen F."/>
            <person name="Tice H."/>
            <person name="Cheng J.F."/>
            <person name="Chertkov O."/>
            <person name="Bruce D."/>
            <person name="Goodwin L."/>
            <person name="Kuske C."/>
            <person name="Brettin T."/>
            <person name="Detter J.C."/>
            <person name="Han C."/>
            <person name="Pitluck S."/>
            <person name="Pati A."/>
            <person name="Mavrommatis K."/>
            <person name="Ivanova N."/>
            <person name="Ovchinnikova G."/>
            <person name="Chen A."/>
            <person name="Palaniappan K."/>
            <person name="Schneider S."/>
            <person name="Rohde M."/>
            <person name="Chain P."/>
            <person name="D'haeseleer P."/>
            <person name="Goker M."/>
            <person name="Bristow J."/>
            <person name="Eisen J.A."/>
            <person name="Markowitz V."/>
            <person name="Kyrpides N.C."/>
            <person name="Klenk H.P."/>
            <person name="Hugenholtz P."/>
        </authorList>
    </citation>
    <scope>NUCLEOTIDE SEQUENCE [LARGE SCALE GENOMIC DNA]</scope>
    <source>
        <strain evidence="6">ATCC 29202 / DSM 20476 / NCTC 11029 / RHS 1</strain>
    </source>
</reference>
<dbReference type="CDD" id="cd00367">
    <property type="entry name" value="PTS-HPr_like"/>
    <property type="match status" value="1"/>
</dbReference>
<evidence type="ECO:0000256" key="2">
    <source>
        <dbReference type="ARBA" id="ARBA00022490"/>
    </source>
</evidence>
<keyword evidence="3" id="KW-0598">Phosphotransferase system</keyword>
<dbReference type="SUPFAM" id="SSF55594">
    <property type="entry name" value="HPr-like"/>
    <property type="match status" value="1"/>
</dbReference>
<dbReference type="PRINTS" id="PR00107">
    <property type="entry name" value="PHOSPHOCPHPR"/>
</dbReference>
<protein>
    <submittedName>
        <fullName evidence="5">Phosphotransferase system HPr (HPr) family protein</fullName>
    </submittedName>
</protein>
<gene>
    <name evidence="5" type="ordered locus">Shel_13270</name>
</gene>
<keyword evidence="2" id="KW-0963">Cytoplasm</keyword>
<evidence type="ECO:0000259" key="4">
    <source>
        <dbReference type="PROSITE" id="PS51350"/>
    </source>
</evidence>
<dbReference type="STRING" id="471855.Shel_13270"/>
<dbReference type="GO" id="GO:0005737">
    <property type="term" value="C:cytoplasm"/>
    <property type="evidence" value="ECO:0007669"/>
    <property type="project" value="UniProtKB-SubCell"/>
</dbReference>
<dbReference type="PROSITE" id="PS51350">
    <property type="entry name" value="PTS_HPR_DOM"/>
    <property type="match status" value="1"/>
</dbReference>
<evidence type="ECO:0000313" key="5">
    <source>
        <dbReference type="EMBL" id="ACV22351.1"/>
    </source>
</evidence>
<dbReference type="PANTHER" id="PTHR33705:SF2">
    <property type="entry name" value="PHOSPHOCARRIER PROTEIN NPR"/>
    <property type="match status" value="1"/>
</dbReference>
<dbReference type="AlphaFoldDB" id="C7N616"/>
<dbReference type="InterPro" id="IPR000032">
    <property type="entry name" value="HPr-like"/>
</dbReference>
<dbReference type="eggNOG" id="COG1925">
    <property type="taxonomic scope" value="Bacteria"/>
</dbReference>
<dbReference type="GO" id="GO:0016740">
    <property type="term" value="F:transferase activity"/>
    <property type="evidence" value="ECO:0007669"/>
    <property type="project" value="UniProtKB-KW"/>
</dbReference>
<dbReference type="GO" id="GO:0009401">
    <property type="term" value="P:phosphoenolpyruvate-dependent sugar phosphotransferase system"/>
    <property type="evidence" value="ECO:0007669"/>
    <property type="project" value="UniProtKB-KW"/>
</dbReference>